<dbReference type="EMBL" id="MU007037">
    <property type="protein sequence ID" value="KAF2430622.1"/>
    <property type="molecule type" value="Genomic_DNA"/>
</dbReference>
<dbReference type="Proteomes" id="UP000800235">
    <property type="component" value="Unassembled WGS sequence"/>
</dbReference>
<feature type="compositionally biased region" description="Pro residues" evidence="2">
    <location>
        <begin position="1"/>
        <end position="12"/>
    </location>
</feature>
<feature type="region of interest" description="Disordered" evidence="2">
    <location>
        <begin position="1"/>
        <end position="38"/>
    </location>
</feature>
<evidence type="ECO:0000256" key="2">
    <source>
        <dbReference type="SAM" id="MobiDB-lite"/>
    </source>
</evidence>
<evidence type="ECO:0000256" key="1">
    <source>
        <dbReference type="SAM" id="Coils"/>
    </source>
</evidence>
<gene>
    <name evidence="3" type="ORF">EJ08DRAFT_697104</name>
</gene>
<protein>
    <submittedName>
        <fullName evidence="3">Uncharacterized protein</fullName>
    </submittedName>
</protein>
<feature type="compositionally biased region" description="Basic and acidic residues" evidence="2">
    <location>
        <begin position="57"/>
        <end position="76"/>
    </location>
</feature>
<reference evidence="3" key="1">
    <citation type="journal article" date="2020" name="Stud. Mycol.">
        <title>101 Dothideomycetes genomes: a test case for predicting lifestyles and emergence of pathogens.</title>
        <authorList>
            <person name="Haridas S."/>
            <person name="Albert R."/>
            <person name="Binder M."/>
            <person name="Bloem J."/>
            <person name="Labutti K."/>
            <person name="Salamov A."/>
            <person name="Andreopoulos B."/>
            <person name="Baker S."/>
            <person name="Barry K."/>
            <person name="Bills G."/>
            <person name="Bluhm B."/>
            <person name="Cannon C."/>
            <person name="Castanera R."/>
            <person name="Culley D."/>
            <person name="Daum C."/>
            <person name="Ezra D."/>
            <person name="Gonzalez J."/>
            <person name="Henrissat B."/>
            <person name="Kuo A."/>
            <person name="Liang C."/>
            <person name="Lipzen A."/>
            <person name="Lutzoni F."/>
            <person name="Magnuson J."/>
            <person name="Mondo S."/>
            <person name="Nolan M."/>
            <person name="Ohm R."/>
            <person name="Pangilinan J."/>
            <person name="Park H.-J."/>
            <person name="Ramirez L."/>
            <person name="Alfaro M."/>
            <person name="Sun H."/>
            <person name="Tritt A."/>
            <person name="Yoshinaga Y."/>
            <person name="Zwiers L.-H."/>
            <person name="Turgeon B."/>
            <person name="Goodwin S."/>
            <person name="Spatafora J."/>
            <person name="Crous P."/>
            <person name="Grigoriev I."/>
        </authorList>
    </citation>
    <scope>NUCLEOTIDE SEQUENCE</scope>
    <source>
        <strain evidence="3">CBS 130266</strain>
    </source>
</reference>
<feature type="compositionally biased region" description="Polar residues" evidence="2">
    <location>
        <begin position="19"/>
        <end position="37"/>
    </location>
</feature>
<accession>A0A9P4NS30</accession>
<comment type="caution">
    <text evidence="3">The sequence shown here is derived from an EMBL/GenBank/DDBJ whole genome shotgun (WGS) entry which is preliminary data.</text>
</comment>
<keyword evidence="1" id="KW-0175">Coiled coil</keyword>
<evidence type="ECO:0000313" key="3">
    <source>
        <dbReference type="EMBL" id="KAF2430622.1"/>
    </source>
</evidence>
<feature type="region of interest" description="Disordered" evidence="2">
    <location>
        <begin position="474"/>
        <end position="515"/>
    </location>
</feature>
<organism evidence="3 4">
    <name type="scientific">Tothia fuscella</name>
    <dbReference type="NCBI Taxonomy" id="1048955"/>
    <lineage>
        <taxon>Eukaryota</taxon>
        <taxon>Fungi</taxon>
        <taxon>Dikarya</taxon>
        <taxon>Ascomycota</taxon>
        <taxon>Pezizomycotina</taxon>
        <taxon>Dothideomycetes</taxon>
        <taxon>Pleosporomycetidae</taxon>
        <taxon>Venturiales</taxon>
        <taxon>Cylindrosympodiaceae</taxon>
        <taxon>Tothia</taxon>
    </lineage>
</organism>
<evidence type="ECO:0000313" key="4">
    <source>
        <dbReference type="Proteomes" id="UP000800235"/>
    </source>
</evidence>
<keyword evidence="4" id="KW-1185">Reference proteome</keyword>
<feature type="coiled-coil region" evidence="1">
    <location>
        <begin position="144"/>
        <end position="171"/>
    </location>
</feature>
<name>A0A9P4NS30_9PEZI</name>
<sequence length="515" mass="56243">MEFLKPNPPSPASAPAQIRANSNSTTRAMSTVTNPHITLTPKKKAISFSQYKARDPAVKKFDPDDAVDSTERKDLTPRSYSSTDKTTNIVSVAIERSASEEPSSDPVLPPYTAVLPVTSISSNSSRVTVPSVGFKYKALGPEAVRLQQQQKQELVAKVKQCEAELTRAKKALVADTEILKLFATCFGPGFIGNVQAYLYYVPIASVTDSAFSRLSCKVKVHDDAFDKCYENTRNASSYFSSLDHELAAATERDFKALNAQLEALDFFQSYLGRSCVTMDGTRAVNMGTMFEAAGEAVESLWLEDEECGGDGHGHEEDGGVEGLQKKIICFEKDVESTGNFARKLVKMFPWIKAKYSVQKEDSSMVAEEKNEMLAQVDKWTKDIEDKIPPMIADLKAFAKEEQLSLDKLIKTASVSGLMNDILLSGGIAAPTSHTPVPFRLTNGYESRNSSTRLTIGVPQNPANVKTSAFTFVSGTPTKSGDFSQHGVGPSRKRSRTGDDDEQSHSGESPPKRTRA</sequence>
<feature type="region of interest" description="Disordered" evidence="2">
    <location>
        <begin position="57"/>
        <end position="83"/>
    </location>
</feature>
<dbReference type="AlphaFoldDB" id="A0A9P4NS30"/>
<proteinExistence type="predicted"/>